<dbReference type="PANTHER" id="PTHR11848">
    <property type="entry name" value="TGF-BETA FAMILY"/>
    <property type="match status" value="1"/>
</dbReference>
<evidence type="ECO:0000256" key="6">
    <source>
        <dbReference type="RuleBase" id="RU000354"/>
    </source>
</evidence>
<dbReference type="CDD" id="cd13756">
    <property type="entry name" value="TGF_beta_BMPs_GDFs"/>
    <property type="match status" value="1"/>
</dbReference>
<feature type="chain" id="PRO_5045983276" evidence="7">
    <location>
        <begin position="19"/>
        <end position="365"/>
    </location>
</feature>
<sequence length="365" mass="41639">MAISTYVLLSVFLVFSQGAIEAEIRRNVNLREVLDYRLEALTPGNTKSDVVMSEKMDIHDTSSGGLLPTPRYMLYLYNAIKKEGFTNQRYRISSYRIQAGLSHDHEYNLQFKVEQETLPRDIHLTAAEIILNRKRKSIGYPYSASIGAATEQTMPTYNIKAKQSGPYDVFDVSSDVIELDTQHTDVPFKYKLHITNGSGDATLDKLYHFKENTDRSPLLVLYFGIRPDDVTGKRKSDFSSVIVKRSPPSKSKLREECKLYHWTVSFQDLGWNWIIRPKTVAANYCAGRCPYILKATARYNNTNNSYVRNILRSRYRQRQSPRSIPPRASCVPTVLKPISILFRTPGNSIGLETMEDMQASMCGCM</sequence>
<dbReference type="GeneID" id="102808324"/>
<reference evidence="10" key="1">
    <citation type="submission" date="2025-08" db="UniProtKB">
        <authorList>
            <consortium name="RefSeq"/>
        </authorList>
    </citation>
    <scope>IDENTIFICATION</scope>
    <source>
        <tissue evidence="10">Testes</tissue>
    </source>
</reference>
<gene>
    <name evidence="10" type="primary">LOC102808324</name>
</gene>
<evidence type="ECO:0000256" key="7">
    <source>
        <dbReference type="SAM" id="SignalP"/>
    </source>
</evidence>
<dbReference type="InterPro" id="IPR015615">
    <property type="entry name" value="TGF-beta-rel"/>
</dbReference>
<dbReference type="RefSeq" id="XP_006823594.1">
    <property type="nucleotide sequence ID" value="XM_006823531.1"/>
</dbReference>
<dbReference type="Pfam" id="PF00019">
    <property type="entry name" value="TGF_beta"/>
    <property type="match status" value="1"/>
</dbReference>
<keyword evidence="5" id="KW-0325">Glycoprotein</keyword>
<dbReference type="InterPro" id="IPR029034">
    <property type="entry name" value="Cystine-knot_cytokine"/>
</dbReference>
<proteinExistence type="inferred from homology"/>
<keyword evidence="4 7" id="KW-0732">Signal</keyword>
<dbReference type="PROSITE" id="PS51362">
    <property type="entry name" value="TGF_BETA_2"/>
    <property type="match status" value="1"/>
</dbReference>
<dbReference type="InterPro" id="IPR001839">
    <property type="entry name" value="TGF-b_C"/>
</dbReference>
<protein>
    <submittedName>
        <fullName evidence="10">Bone morphogenetic protein 2-like</fullName>
    </submittedName>
</protein>
<comment type="subcellular location">
    <subcellularLocation>
        <location evidence="1">Secreted</location>
    </subcellularLocation>
</comment>
<evidence type="ECO:0000256" key="4">
    <source>
        <dbReference type="ARBA" id="ARBA00022729"/>
    </source>
</evidence>
<evidence type="ECO:0000256" key="1">
    <source>
        <dbReference type="ARBA" id="ARBA00004613"/>
    </source>
</evidence>
<name>A0ABM0MUA3_SACKO</name>
<organism evidence="9 10">
    <name type="scientific">Saccoglossus kowalevskii</name>
    <name type="common">Acorn worm</name>
    <dbReference type="NCBI Taxonomy" id="10224"/>
    <lineage>
        <taxon>Eukaryota</taxon>
        <taxon>Metazoa</taxon>
        <taxon>Hemichordata</taxon>
        <taxon>Enteropneusta</taxon>
        <taxon>Harrimaniidae</taxon>
        <taxon>Saccoglossus</taxon>
    </lineage>
</organism>
<keyword evidence="3" id="KW-0964">Secreted</keyword>
<dbReference type="SMART" id="SM00204">
    <property type="entry name" value="TGFB"/>
    <property type="match status" value="1"/>
</dbReference>
<feature type="signal peptide" evidence="7">
    <location>
        <begin position="1"/>
        <end position="18"/>
    </location>
</feature>
<evidence type="ECO:0000256" key="2">
    <source>
        <dbReference type="ARBA" id="ARBA00006656"/>
    </source>
</evidence>
<comment type="similarity">
    <text evidence="2 6">Belongs to the TGF-beta family.</text>
</comment>
<evidence type="ECO:0000313" key="10">
    <source>
        <dbReference type="RefSeq" id="XP_006823594.1"/>
    </source>
</evidence>
<dbReference type="Gene3D" id="2.10.90.10">
    <property type="entry name" value="Cystine-knot cytokines"/>
    <property type="match status" value="1"/>
</dbReference>
<evidence type="ECO:0000259" key="8">
    <source>
        <dbReference type="PROSITE" id="PS51362"/>
    </source>
</evidence>
<accession>A0ABM0MUA3</accession>
<dbReference type="SUPFAM" id="SSF57501">
    <property type="entry name" value="Cystine-knot cytokines"/>
    <property type="match status" value="1"/>
</dbReference>
<dbReference type="Proteomes" id="UP000694865">
    <property type="component" value="Unplaced"/>
</dbReference>
<evidence type="ECO:0000256" key="3">
    <source>
        <dbReference type="ARBA" id="ARBA00022525"/>
    </source>
</evidence>
<evidence type="ECO:0000313" key="9">
    <source>
        <dbReference type="Proteomes" id="UP000694865"/>
    </source>
</evidence>
<keyword evidence="6" id="KW-0339">Growth factor</keyword>
<keyword evidence="9" id="KW-1185">Reference proteome</keyword>
<dbReference type="PANTHER" id="PTHR11848:SF310">
    <property type="entry name" value="PROTEIN 60A-RELATED"/>
    <property type="match status" value="1"/>
</dbReference>
<evidence type="ECO:0000256" key="5">
    <source>
        <dbReference type="ARBA" id="ARBA00023180"/>
    </source>
</evidence>
<feature type="domain" description="TGF-beta family profile" evidence="8">
    <location>
        <begin position="242"/>
        <end position="365"/>
    </location>
</feature>